<dbReference type="AlphaFoldDB" id="A0A382F3E2"/>
<dbReference type="GO" id="GO:0016990">
    <property type="term" value="F:arginine deiminase activity"/>
    <property type="evidence" value="ECO:0007669"/>
    <property type="project" value="InterPro"/>
</dbReference>
<dbReference type="Gene3D" id="1.10.3930.10">
    <property type="entry name" value="Arginine deiminase"/>
    <property type="match status" value="1"/>
</dbReference>
<protein>
    <recommendedName>
        <fullName evidence="3">Arginine deiminase</fullName>
    </recommendedName>
</protein>
<dbReference type="GO" id="GO:0019546">
    <property type="term" value="P:L-arginine deiminase pathway"/>
    <property type="evidence" value="ECO:0007669"/>
    <property type="project" value="TreeGrafter"/>
</dbReference>
<dbReference type="PRINTS" id="PR01466">
    <property type="entry name" value="ARGDEIMINASE"/>
</dbReference>
<evidence type="ECO:0000313" key="2">
    <source>
        <dbReference type="EMBL" id="SVB57215.1"/>
    </source>
</evidence>
<evidence type="ECO:0008006" key="3">
    <source>
        <dbReference type="Google" id="ProtNLM"/>
    </source>
</evidence>
<reference evidence="2" key="1">
    <citation type="submission" date="2018-05" db="EMBL/GenBank/DDBJ databases">
        <authorList>
            <person name="Lanie J.A."/>
            <person name="Ng W.-L."/>
            <person name="Kazmierczak K.M."/>
            <person name="Andrzejewski T.M."/>
            <person name="Davidsen T.M."/>
            <person name="Wayne K.J."/>
            <person name="Tettelin H."/>
            <person name="Glass J.I."/>
            <person name="Rusch D."/>
            <person name="Podicherti R."/>
            <person name="Tsui H.-C.T."/>
            <person name="Winkler M.E."/>
        </authorList>
    </citation>
    <scope>NUCLEOTIDE SEQUENCE</scope>
</reference>
<proteinExistence type="predicted"/>
<name>A0A382F3E2_9ZZZZ</name>
<dbReference type="EMBL" id="UINC01047666">
    <property type="protein sequence ID" value="SVB57215.1"/>
    <property type="molecule type" value="Genomic_DNA"/>
</dbReference>
<dbReference type="Gene3D" id="3.75.10.10">
    <property type="entry name" value="L-arginine/glycine Amidinotransferase, Chain A"/>
    <property type="match status" value="1"/>
</dbReference>
<dbReference type="Pfam" id="PF02274">
    <property type="entry name" value="ADI"/>
    <property type="match status" value="1"/>
</dbReference>
<dbReference type="SUPFAM" id="SSF55909">
    <property type="entry name" value="Pentein"/>
    <property type="match status" value="1"/>
</dbReference>
<dbReference type="PANTHER" id="PTHR47271:SF2">
    <property type="entry name" value="ARGININE DEIMINASE"/>
    <property type="match status" value="1"/>
</dbReference>
<feature type="non-terminal residue" evidence="2">
    <location>
        <position position="197"/>
    </location>
</feature>
<accession>A0A382F3E2</accession>
<sequence>MQISISSEIDPIKSVIIHRPGIEQYFVTPDHLIEWLPGDNELIHNPNYLLFDDLIHLKKAIEEHKQLSNVLKHFIGESNCLTVTKLISDILQDEEVRKNIISECLELEHSIHGIAHSADQIKKIHKMDIDDFIFTLLTGRDFHDNQIQYFFHPIPNLIFTRDIAAVIGNTLVLTWGCRVVRRRENIIAKYIFKHHNQ</sequence>
<dbReference type="PANTHER" id="PTHR47271">
    <property type="entry name" value="ARGININE DEIMINASE"/>
    <property type="match status" value="1"/>
</dbReference>
<gene>
    <name evidence="2" type="ORF">METZ01_LOCUS210069</name>
</gene>
<evidence type="ECO:0000256" key="1">
    <source>
        <dbReference type="ARBA" id="ARBA00022801"/>
    </source>
</evidence>
<keyword evidence="1" id="KW-0378">Hydrolase</keyword>
<dbReference type="InterPro" id="IPR003876">
    <property type="entry name" value="Arg_deiminase"/>
</dbReference>
<organism evidence="2">
    <name type="scientific">marine metagenome</name>
    <dbReference type="NCBI Taxonomy" id="408172"/>
    <lineage>
        <taxon>unclassified sequences</taxon>
        <taxon>metagenomes</taxon>
        <taxon>ecological metagenomes</taxon>
    </lineage>
</organism>